<feature type="binding site" evidence="10">
    <location>
        <position position="295"/>
    </location>
    <ligand>
        <name>Zn(2+)</name>
        <dbReference type="ChEBI" id="CHEBI:29105"/>
    </ligand>
</feature>
<feature type="binding site" evidence="10">
    <location>
        <position position="288"/>
    </location>
    <ligand>
        <name>Zn(2+)</name>
        <dbReference type="ChEBI" id="CHEBI:29105"/>
    </ligand>
</feature>
<comment type="subcellular location">
    <subcellularLocation>
        <location evidence="10">Cytoplasm</location>
    </subcellularLocation>
</comment>
<keyword evidence="3 10" id="KW-0479">Metal-binding</keyword>
<dbReference type="Gene3D" id="1.10.40.50">
    <property type="entry name" value="Probable gtpase engc, domain 3"/>
    <property type="match status" value="1"/>
</dbReference>
<keyword evidence="14" id="KW-1185">Reference proteome</keyword>
<dbReference type="EC" id="3.6.1.-" evidence="10"/>
<dbReference type="HAMAP" id="MF_01820">
    <property type="entry name" value="GTPase_RsgA"/>
    <property type="match status" value="1"/>
</dbReference>
<name>E6VRD5_PSEA9</name>
<feature type="domain" description="EngC GTPase" evidence="11">
    <location>
        <begin position="116"/>
        <end position="263"/>
    </location>
</feature>
<dbReference type="OrthoDB" id="9809485at2"/>
<keyword evidence="1 10" id="KW-0963">Cytoplasm</keyword>
<accession>E6VRD5</accession>
<dbReference type="STRING" id="643562.Daes_0847"/>
<dbReference type="NCBIfam" id="TIGR00157">
    <property type="entry name" value="ribosome small subunit-dependent GTPase A"/>
    <property type="match status" value="1"/>
</dbReference>
<organism evidence="13 14">
    <name type="scientific">Pseudodesulfovibrio aespoeensis (strain ATCC 700646 / DSM 10631 / Aspo-2)</name>
    <name type="common">Desulfovibrio aespoeensis</name>
    <dbReference type="NCBI Taxonomy" id="643562"/>
    <lineage>
        <taxon>Bacteria</taxon>
        <taxon>Pseudomonadati</taxon>
        <taxon>Thermodesulfobacteriota</taxon>
        <taxon>Desulfovibrionia</taxon>
        <taxon>Desulfovibrionales</taxon>
        <taxon>Desulfovibrionaceae</taxon>
    </lineage>
</organism>
<evidence type="ECO:0000256" key="3">
    <source>
        <dbReference type="ARBA" id="ARBA00022723"/>
    </source>
</evidence>
<dbReference type="GO" id="GO:0046872">
    <property type="term" value="F:metal ion binding"/>
    <property type="evidence" value="ECO:0007669"/>
    <property type="project" value="UniProtKB-KW"/>
</dbReference>
<evidence type="ECO:0000256" key="5">
    <source>
        <dbReference type="ARBA" id="ARBA00022741"/>
    </source>
</evidence>
<keyword evidence="4 10" id="KW-0699">rRNA-binding</keyword>
<reference evidence="14" key="1">
    <citation type="submission" date="2010-12" db="EMBL/GenBank/DDBJ databases">
        <title>Complete sequence of Desulfovibrio aespoeensis Aspo-2.</title>
        <authorList>
            <consortium name="US DOE Joint Genome Institute"/>
            <person name="Lucas S."/>
            <person name="Copeland A."/>
            <person name="Lapidus A."/>
            <person name="Cheng J.-F."/>
            <person name="Goodwin L."/>
            <person name="Pitluck S."/>
            <person name="Chertkov O."/>
            <person name="Misra M."/>
            <person name="Detter J.C."/>
            <person name="Han C."/>
            <person name="Tapia R."/>
            <person name="Land M."/>
            <person name="Hauser L."/>
            <person name="Kyrpides N."/>
            <person name="Ivanova N."/>
            <person name="Ovchinnikova G."/>
            <person name="Pedersen K."/>
            <person name="Jagevall S."/>
            <person name="Hazen T."/>
            <person name="Woyke T."/>
        </authorList>
    </citation>
    <scope>NUCLEOTIDE SEQUENCE [LARGE SCALE GENOMIC DNA]</scope>
    <source>
        <strain evidence="14">ATCC 700646 / DSM 10631 / Aspo-2</strain>
    </source>
</reference>
<dbReference type="CDD" id="cd01854">
    <property type="entry name" value="YjeQ_EngC"/>
    <property type="match status" value="1"/>
</dbReference>
<keyword evidence="9 10" id="KW-0342">GTP-binding</keyword>
<keyword evidence="2 10" id="KW-0690">Ribosome biogenesis</keyword>
<comment type="similarity">
    <text evidence="10">Belongs to the TRAFAC class YlqF/YawG GTPase family. RsgA subfamily.</text>
</comment>
<protein>
    <recommendedName>
        <fullName evidence="10">Small ribosomal subunit biogenesis GTPase RsgA</fullName>
        <ecNumber evidence="10">3.6.1.-</ecNumber>
    </recommendedName>
</protein>
<dbReference type="EMBL" id="CP002431">
    <property type="protein sequence ID" value="ADU61864.1"/>
    <property type="molecule type" value="Genomic_DNA"/>
</dbReference>
<evidence type="ECO:0000256" key="1">
    <source>
        <dbReference type="ARBA" id="ARBA00022490"/>
    </source>
</evidence>
<evidence type="ECO:0000313" key="14">
    <source>
        <dbReference type="Proteomes" id="UP000002191"/>
    </source>
</evidence>
<keyword evidence="7 10" id="KW-0862">Zinc</keyword>
<evidence type="ECO:0000256" key="7">
    <source>
        <dbReference type="ARBA" id="ARBA00022833"/>
    </source>
</evidence>
<proteinExistence type="inferred from homology"/>
<dbReference type="GO" id="GO:0042274">
    <property type="term" value="P:ribosomal small subunit biogenesis"/>
    <property type="evidence" value="ECO:0007669"/>
    <property type="project" value="UniProtKB-UniRule"/>
</dbReference>
<sequence length="362" mass="40436">MTLHISPETLHQLGWNDHFERLATDQGINLDQVARVLSAQRNQFLVTNGHREWLCTPSGIIRHHRQLDYPVTGDWVLMDENVVKRVIPRKNTLCRGEAGSRGKQAGTVQREQPLAANIDTVFIVSGLDRDYNPRRIERFLALVYNCGMTPVIILTKADLHESPNAFRDEVETIAFGVPIVLTSTKDGSGIDELHGYLNIGQTTSMLGSSGAGKSSLANMLYGKDIQATATVSTSVGKGRHTTTSRELIVMPQGGLLMDNPGIREIAFSKSGDGLEATFSDIQTLAESCRFANCLHQLEPGCAVLHAVDSGELMQERLENYRKMQREMEYAQARNDKSADRVEKERWKGVAMEIKRLEKRKKY</sequence>
<dbReference type="PANTHER" id="PTHR32120:SF10">
    <property type="entry name" value="SMALL RIBOSOMAL SUBUNIT BIOGENESIS GTPASE RSGA"/>
    <property type="match status" value="1"/>
</dbReference>
<dbReference type="InterPro" id="IPR004881">
    <property type="entry name" value="Ribosome_biogen_GTPase_RsgA"/>
</dbReference>
<evidence type="ECO:0000256" key="10">
    <source>
        <dbReference type="HAMAP-Rule" id="MF_01820"/>
    </source>
</evidence>
<dbReference type="Proteomes" id="UP000002191">
    <property type="component" value="Chromosome"/>
</dbReference>
<reference evidence="13 14" key="2">
    <citation type="journal article" date="2014" name="Genome Announc.">
        <title>Complete Genome Sequence of the Subsurface, Mesophilic Sulfate-Reducing Bacterium Desulfovibrio aespoeensis Aspo-2.</title>
        <authorList>
            <person name="Pedersen K."/>
            <person name="Bengtsson A."/>
            <person name="Edlund J."/>
            <person name="Rabe L."/>
            <person name="Hazen T."/>
            <person name="Chakraborty R."/>
            <person name="Goodwin L."/>
            <person name="Shapiro N."/>
        </authorList>
    </citation>
    <scope>NUCLEOTIDE SEQUENCE [LARGE SCALE GENOMIC DNA]</scope>
    <source>
        <strain evidence="14">ATCC 700646 / DSM 10631 / Aspo-2</strain>
    </source>
</reference>
<dbReference type="RefSeq" id="WP_013513795.1">
    <property type="nucleotide sequence ID" value="NC_014844.1"/>
</dbReference>
<evidence type="ECO:0000256" key="9">
    <source>
        <dbReference type="ARBA" id="ARBA00023134"/>
    </source>
</evidence>
<gene>
    <name evidence="10" type="primary">rsgA</name>
    <name evidence="13" type="ordered locus">Daes_0847</name>
</gene>
<evidence type="ECO:0000256" key="2">
    <source>
        <dbReference type="ARBA" id="ARBA00022517"/>
    </source>
</evidence>
<dbReference type="GO" id="GO:0005525">
    <property type="term" value="F:GTP binding"/>
    <property type="evidence" value="ECO:0007669"/>
    <property type="project" value="UniProtKB-UniRule"/>
</dbReference>
<keyword evidence="5 10" id="KW-0547">Nucleotide-binding</keyword>
<evidence type="ECO:0000256" key="8">
    <source>
        <dbReference type="ARBA" id="ARBA00022884"/>
    </source>
</evidence>
<dbReference type="InterPro" id="IPR010914">
    <property type="entry name" value="RsgA_GTPase_dom"/>
</dbReference>
<dbReference type="Gene3D" id="3.40.50.300">
    <property type="entry name" value="P-loop containing nucleotide triphosphate hydrolases"/>
    <property type="match status" value="1"/>
</dbReference>
<dbReference type="GO" id="GO:0003924">
    <property type="term" value="F:GTPase activity"/>
    <property type="evidence" value="ECO:0007669"/>
    <property type="project" value="UniProtKB-UniRule"/>
</dbReference>
<feature type="binding site" evidence="10">
    <location>
        <position position="301"/>
    </location>
    <ligand>
        <name>Zn(2+)</name>
        <dbReference type="ChEBI" id="CHEBI:29105"/>
    </ligand>
</feature>
<feature type="domain" description="CP-type G" evidence="12">
    <location>
        <begin position="108"/>
        <end position="265"/>
    </location>
</feature>
<dbReference type="SUPFAM" id="SSF52540">
    <property type="entry name" value="P-loop containing nucleoside triphosphate hydrolases"/>
    <property type="match status" value="1"/>
</dbReference>
<dbReference type="Pfam" id="PF03193">
    <property type="entry name" value="RsgA_GTPase"/>
    <property type="match status" value="1"/>
</dbReference>
<comment type="cofactor">
    <cofactor evidence="10">
        <name>Zn(2+)</name>
        <dbReference type="ChEBI" id="CHEBI:29105"/>
    </cofactor>
    <text evidence="10">Binds 1 zinc ion per subunit.</text>
</comment>
<dbReference type="PANTHER" id="PTHR32120">
    <property type="entry name" value="SMALL RIBOSOMAL SUBUNIT BIOGENESIS GTPASE RSGA"/>
    <property type="match status" value="1"/>
</dbReference>
<comment type="subunit">
    <text evidence="10">Monomer. Associates with 30S ribosomal subunit, binds 16S rRNA.</text>
</comment>
<evidence type="ECO:0000313" key="13">
    <source>
        <dbReference type="EMBL" id="ADU61864.1"/>
    </source>
</evidence>
<feature type="binding site" evidence="10">
    <location>
        <begin position="207"/>
        <end position="215"/>
    </location>
    <ligand>
        <name>GTP</name>
        <dbReference type="ChEBI" id="CHEBI:37565"/>
    </ligand>
</feature>
<dbReference type="GO" id="GO:0019843">
    <property type="term" value="F:rRNA binding"/>
    <property type="evidence" value="ECO:0007669"/>
    <property type="project" value="UniProtKB-KW"/>
</dbReference>
<evidence type="ECO:0000259" key="12">
    <source>
        <dbReference type="PROSITE" id="PS51721"/>
    </source>
</evidence>
<dbReference type="InterPro" id="IPR027417">
    <property type="entry name" value="P-loop_NTPase"/>
</dbReference>
<dbReference type="KEGG" id="das:Daes_0847"/>
<dbReference type="PROSITE" id="PS51721">
    <property type="entry name" value="G_CP"/>
    <property type="match status" value="1"/>
</dbReference>
<evidence type="ECO:0000256" key="4">
    <source>
        <dbReference type="ARBA" id="ARBA00022730"/>
    </source>
</evidence>
<keyword evidence="6 10" id="KW-0378">Hydrolase</keyword>
<dbReference type="PROSITE" id="PS50936">
    <property type="entry name" value="ENGC_GTPASE"/>
    <property type="match status" value="1"/>
</dbReference>
<keyword evidence="8 10" id="KW-0694">RNA-binding</keyword>
<dbReference type="AlphaFoldDB" id="E6VRD5"/>
<dbReference type="InterPro" id="IPR030378">
    <property type="entry name" value="G_CP_dom"/>
</dbReference>
<dbReference type="GO" id="GO:0005737">
    <property type="term" value="C:cytoplasm"/>
    <property type="evidence" value="ECO:0007669"/>
    <property type="project" value="UniProtKB-SubCell"/>
</dbReference>
<feature type="binding site" evidence="10">
    <location>
        <position position="293"/>
    </location>
    <ligand>
        <name>Zn(2+)</name>
        <dbReference type="ChEBI" id="CHEBI:29105"/>
    </ligand>
</feature>
<dbReference type="HOGENOM" id="CLU_033617_0_1_7"/>
<feature type="binding site" evidence="10">
    <location>
        <begin position="155"/>
        <end position="158"/>
    </location>
    <ligand>
        <name>GTP</name>
        <dbReference type="ChEBI" id="CHEBI:37565"/>
    </ligand>
</feature>
<dbReference type="eggNOG" id="COG1162">
    <property type="taxonomic scope" value="Bacteria"/>
</dbReference>
<evidence type="ECO:0000259" key="11">
    <source>
        <dbReference type="PROSITE" id="PS50936"/>
    </source>
</evidence>
<comment type="function">
    <text evidence="10">One of several proteins that assist in the late maturation steps of the functional core of the 30S ribosomal subunit. Helps release RbfA from mature subunits. May play a role in the assembly of ribosomal proteins into the subunit. Circularly permuted GTPase that catalyzes slow GTP hydrolysis, GTPase activity is stimulated by the 30S ribosomal subunit.</text>
</comment>
<evidence type="ECO:0000256" key="6">
    <source>
        <dbReference type="ARBA" id="ARBA00022801"/>
    </source>
</evidence>